<dbReference type="RefSeq" id="WP_230276716.1">
    <property type="nucleotide sequence ID" value="NZ_JAJKFW010000063.1"/>
</dbReference>
<dbReference type="PANTHER" id="PTHR43335">
    <property type="entry name" value="ABC TRANSPORTER, ATP-BINDING PROTEIN"/>
    <property type="match status" value="1"/>
</dbReference>
<evidence type="ECO:0000313" key="7">
    <source>
        <dbReference type="Proteomes" id="UP001430306"/>
    </source>
</evidence>
<organism evidence="6 7">
    <name type="scientific">Rhodopirellula halodulae</name>
    <dbReference type="NCBI Taxonomy" id="2894198"/>
    <lineage>
        <taxon>Bacteria</taxon>
        <taxon>Pseudomonadati</taxon>
        <taxon>Planctomycetota</taxon>
        <taxon>Planctomycetia</taxon>
        <taxon>Pirellulales</taxon>
        <taxon>Pirellulaceae</taxon>
        <taxon>Rhodopirellula</taxon>
    </lineage>
</organism>
<dbReference type="GO" id="GO:0005524">
    <property type="term" value="F:ATP binding"/>
    <property type="evidence" value="ECO:0007669"/>
    <property type="project" value="UniProtKB-KW"/>
</dbReference>
<evidence type="ECO:0000256" key="3">
    <source>
        <dbReference type="ARBA" id="ARBA00022741"/>
    </source>
</evidence>
<dbReference type="PANTHER" id="PTHR43335:SF2">
    <property type="entry name" value="ABC TRANSPORTER, ATP-BINDING PROTEIN"/>
    <property type="match status" value="1"/>
</dbReference>
<dbReference type="InterPro" id="IPR003593">
    <property type="entry name" value="AAA+_ATPase"/>
</dbReference>
<sequence>MSSTVADPMEDATVPEAEPSVAGTIVAVDGLKKVYRSGWLKSGQVHALSGVSLHADAGQVFGLLGPNGAGKTTLIKILLGVIRSSGGSASLFGLPAGSAAARRRVGYLPESLRVDRHHTARTALKYYGRLSGLDAATIQQRSDELLKLVGLEGRDRESVKRFSKGMLQRLGLAQALMHDPDLLVLDEPTDGLDPVGRSEVRRVIERLRDSGKTIFLNSHILHEVELVCTHLAIMAKGRVLASGPIGQLSGPGLEVPTSSLTIHMDLEVERSRLETLQSELEPMMGADAAWQLVRSSPDTDRWRVQLSCDDQSDVDATVDVIREHQASILTLQPHRHTLEDTFMQLVRQAHSPVEPDVLN</sequence>
<keyword evidence="7" id="KW-1185">Reference proteome</keyword>
<dbReference type="Pfam" id="PF00005">
    <property type="entry name" value="ABC_tran"/>
    <property type="match status" value="1"/>
</dbReference>
<evidence type="ECO:0000259" key="5">
    <source>
        <dbReference type="PROSITE" id="PS50893"/>
    </source>
</evidence>
<dbReference type="InterPro" id="IPR003439">
    <property type="entry name" value="ABC_transporter-like_ATP-bd"/>
</dbReference>
<keyword evidence="4 6" id="KW-0067">ATP-binding</keyword>
<dbReference type="Proteomes" id="UP001430306">
    <property type="component" value="Unassembled WGS sequence"/>
</dbReference>
<dbReference type="InterPro" id="IPR027417">
    <property type="entry name" value="P-loop_NTPase"/>
</dbReference>
<evidence type="ECO:0000256" key="2">
    <source>
        <dbReference type="ARBA" id="ARBA00022448"/>
    </source>
</evidence>
<evidence type="ECO:0000256" key="1">
    <source>
        <dbReference type="ARBA" id="ARBA00005417"/>
    </source>
</evidence>
<comment type="caution">
    <text evidence="6">The sequence shown here is derived from an EMBL/GenBank/DDBJ whole genome shotgun (WGS) entry which is preliminary data.</text>
</comment>
<keyword evidence="2" id="KW-0813">Transport</keyword>
<dbReference type="Gene3D" id="3.40.50.300">
    <property type="entry name" value="P-loop containing nucleotide triphosphate hydrolases"/>
    <property type="match status" value="1"/>
</dbReference>
<dbReference type="SUPFAM" id="SSF52540">
    <property type="entry name" value="P-loop containing nucleoside triphosphate hydrolases"/>
    <property type="match status" value="1"/>
</dbReference>
<evidence type="ECO:0000313" key="6">
    <source>
        <dbReference type="EMBL" id="MCC9645062.1"/>
    </source>
</evidence>
<comment type="similarity">
    <text evidence="1">Belongs to the ABC transporter superfamily.</text>
</comment>
<dbReference type="InterPro" id="IPR017871">
    <property type="entry name" value="ABC_transporter-like_CS"/>
</dbReference>
<keyword evidence="3" id="KW-0547">Nucleotide-binding</keyword>
<proteinExistence type="inferred from homology"/>
<feature type="domain" description="ABC transporter" evidence="5">
    <location>
        <begin position="26"/>
        <end position="261"/>
    </location>
</feature>
<evidence type="ECO:0000256" key="4">
    <source>
        <dbReference type="ARBA" id="ARBA00022840"/>
    </source>
</evidence>
<dbReference type="SMART" id="SM00382">
    <property type="entry name" value="AAA"/>
    <property type="match status" value="1"/>
</dbReference>
<name>A0ABS8NND7_9BACT</name>
<dbReference type="PROSITE" id="PS00211">
    <property type="entry name" value="ABC_TRANSPORTER_1"/>
    <property type="match status" value="1"/>
</dbReference>
<gene>
    <name evidence="6" type="ORF">LOC71_22520</name>
</gene>
<dbReference type="EMBL" id="JAJKFW010000063">
    <property type="protein sequence ID" value="MCC9645062.1"/>
    <property type="molecule type" value="Genomic_DNA"/>
</dbReference>
<protein>
    <submittedName>
        <fullName evidence="6">ABC transporter ATP-binding protein</fullName>
    </submittedName>
</protein>
<accession>A0ABS8NND7</accession>
<reference evidence="6" key="1">
    <citation type="submission" date="2021-11" db="EMBL/GenBank/DDBJ databases">
        <title>Genome sequence.</title>
        <authorList>
            <person name="Sun Q."/>
        </authorList>
    </citation>
    <scope>NUCLEOTIDE SEQUENCE</scope>
    <source>
        <strain evidence="6">JC740</strain>
    </source>
</reference>
<dbReference type="PROSITE" id="PS50893">
    <property type="entry name" value="ABC_TRANSPORTER_2"/>
    <property type="match status" value="1"/>
</dbReference>